<dbReference type="EMBL" id="KI536861">
    <property type="protein sequence ID" value="ESR42476.1"/>
    <property type="molecule type" value="Genomic_DNA"/>
</dbReference>
<dbReference type="OrthoDB" id="747893at2759"/>
<organism evidence="2 3">
    <name type="scientific">Citrus clementina</name>
    <name type="common">Clementine</name>
    <name type="synonym">Citrus deliciosa x Citrus sinensis</name>
    <dbReference type="NCBI Taxonomy" id="85681"/>
    <lineage>
        <taxon>Eukaryota</taxon>
        <taxon>Viridiplantae</taxon>
        <taxon>Streptophyta</taxon>
        <taxon>Embryophyta</taxon>
        <taxon>Tracheophyta</taxon>
        <taxon>Spermatophyta</taxon>
        <taxon>Magnoliopsida</taxon>
        <taxon>eudicotyledons</taxon>
        <taxon>Gunneridae</taxon>
        <taxon>Pentapetalae</taxon>
        <taxon>rosids</taxon>
        <taxon>malvids</taxon>
        <taxon>Sapindales</taxon>
        <taxon>Rutaceae</taxon>
        <taxon>Aurantioideae</taxon>
        <taxon>Citrus</taxon>
    </lineage>
</organism>
<dbReference type="Gramene" id="ESR42476">
    <property type="protein sequence ID" value="ESR42476"/>
    <property type="gene ID" value="CICLE_v10011799mg"/>
</dbReference>
<dbReference type="eggNOG" id="ENOG502QW8M">
    <property type="taxonomic scope" value="Eukaryota"/>
</dbReference>
<dbReference type="KEGG" id="cic:CICLE_v10011799mg"/>
<dbReference type="Proteomes" id="UP000030687">
    <property type="component" value="Unassembled WGS sequence"/>
</dbReference>
<evidence type="ECO:0000256" key="1">
    <source>
        <dbReference type="SAM" id="MobiDB-lite"/>
    </source>
</evidence>
<dbReference type="InParanoid" id="V4SZ17"/>
<dbReference type="OMA" id="QSHPMVQ"/>
<protein>
    <submittedName>
        <fullName evidence="2">Uncharacterized protein</fullName>
    </submittedName>
</protein>
<dbReference type="PANTHER" id="PTHR33356:SF5">
    <property type="entry name" value="TIP41-LIKE PROTEIN"/>
    <property type="match status" value="1"/>
</dbReference>
<proteinExistence type="predicted"/>
<accession>V4SZ17</accession>
<feature type="region of interest" description="Disordered" evidence="1">
    <location>
        <begin position="244"/>
        <end position="267"/>
    </location>
</feature>
<dbReference type="FunCoup" id="V4SZ17">
    <property type="interactions" value="156"/>
</dbReference>
<evidence type="ECO:0000313" key="2">
    <source>
        <dbReference type="EMBL" id="ESR42476.1"/>
    </source>
</evidence>
<dbReference type="AlphaFoldDB" id="V4SZ17"/>
<keyword evidence="3" id="KW-1185">Reference proteome</keyword>
<dbReference type="STRING" id="85681.V4SZ17"/>
<dbReference type="PANTHER" id="PTHR33356">
    <property type="entry name" value="TIP41-LIKE PROTEIN"/>
    <property type="match status" value="1"/>
</dbReference>
<sequence length="425" mass="46693">MAQSLDDGEFWLPPQFLTDDDILMDLSMTNNSNIQKSSNNKEGFDLEADATKSLFPFEFPYGFGAFGHSSSDLSSPVESVVGSTETESDEEDYIAGLTRQIAHSTLEDDAFAADKTKARFVSGSPQSTLCTVGRGCGCRQGSSRGSPGCQSQVSSPPETWDLLYAAAGEVARMRMNEESYGYHQHNGGLLCPPRKPSAISVPLKNHHPNHFDSAGGIYSRQHQLLSHQRLQATQFQQLKQQQQQQQMMKQQQGSSVWGGPQQQTQSKPNGLYQVGGMNRLTRSNSNNGRSLGLSPSAWPPLQHAATQQQQNGSGMRAVFLGAPSAKRECAGTGVFLPRRINTPTEPRKKSACSTVLLPAKVVQALNLNFNDKGAPFYPRFGSFMPESDSAALRSRNSNGVSYQKRNLRPQQAMSHEIRLPQEWTY</sequence>
<gene>
    <name evidence="2" type="ORF">CICLE_v10011799mg</name>
</gene>
<evidence type="ECO:0000313" key="3">
    <source>
        <dbReference type="Proteomes" id="UP000030687"/>
    </source>
</evidence>
<reference evidence="2 3" key="1">
    <citation type="submission" date="2013-10" db="EMBL/GenBank/DDBJ databases">
        <authorList>
            <consortium name="International Citrus Genome Consortium"/>
            <person name="Jenkins J."/>
            <person name="Schmutz J."/>
            <person name="Prochnik S."/>
            <person name="Rokhsar D."/>
            <person name="Gmitter F."/>
            <person name="Ollitrault P."/>
            <person name="Machado M."/>
            <person name="Talon M."/>
            <person name="Wincker P."/>
            <person name="Jaillon O."/>
            <person name="Morgante M."/>
        </authorList>
    </citation>
    <scope>NUCLEOTIDE SEQUENCE</scope>
    <source>
        <strain evidence="3">cv. Clemenules</strain>
    </source>
</reference>
<name>V4SZ17_CITCL</name>